<reference evidence="2" key="1">
    <citation type="submission" date="2011-04" db="EMBL/GenBank/DDBJ databases">
        <title>Complete sequence of Cellvibrio gilvus ATCC 13127.</title>
        <authorList>
            <person name="Lucas S."/>
            <person name="Han J."/>
            <person name="Lapidus A."/>
            <person name="Cheng J.-F."/>
            <person name="Goodwin L."/>
            <person name="Pitluck S."/>
            <person name="Peters L."/>
            <person name="Munk A."/>
            <person name="Detter J.C."/>
            <person name="Han C."/>
            <person name="Tapia R."/>
            <person name="Land M."/>
            <person name="Hauser L."/>
            <person name="Kyrpides N."/>
            <person name="Ivanova N."/>
            <person name="Ovchinnikova G."/>
            <person name="Pagani I."/>
            <person name="Mead D."/>
            <person name="Brumm P."/>
            <person name="Woyke T."/>
        </authorList>
    </citation>
    <scope>NUCLEOTIDE SEQUENCE [LARGE SCALE GENOMIC DNA]</scope>
    <source>
        <strain evidence="2">ATCC 13127 / NRRL B-14078</strain>
    </source>
</reference>
<dbReference type="STRING" id="593907.Celgi_1337"/>
<sequence>MAEIATIRLNAEWAERTKTGCGGVAAFGAALGVDKGTASRHLRGKSEAGPRFIGAVLTTFAVTFDEAFDVVHEDVSATSHTIRRAS</sequence>
<gene>
    <name evidence="1" type="ordered locus">Celgi_1337</name>
</gene>
<dbReference type="Proteomes" id="UP000000485">
    <property type="component" value="Chromosome"/>
</dbReference>
<dbReference type="KEGG" id="cga:Celgi_1337"/>
<organism evidence="1 2">
    <name type="scientific">Cellulomonas gilvus (strain ATCC 13127 / NRRL B-14078)</name>
    <name type="common">Cellvibrio gilvus</name>
    <dbReference type="NCBI Taxonomy" id="593907"/>
    <lineage>
        <taxon>Bacteria</taxon>
        <taxon>Bacillati</taxon>
        <taxon>Actinomycetota</taxon>
        <taxon>Actinomycetes</taxon>
        <taxon>Micrococcales</taxon>
        <taxon>Cellulomonadaceae</taxon>
        <taxon>Cellulomonas</taxon>
    </lineage>
</organism>
<dbReference type="OrthoDB" id="4425927at2"/>
<proteinExistence type="predicted"/>
<evidence type="ECO:0000313" key="1">
    <source>
        <dbReference type="EMBL" id="AEI11856.1"/>
    </source>
</evidence>
<accession>F8A301</accession>
<evidence type="ECO:0000313" key="2">
    <source>
        <dbReference type="Proteomes" id="UP000000485"/>
    </source>
</evidence>
<dbReference type="HOGENOM" id="CLU_2492173_0_0_11"/>
<dbReference type="RefSeq" id="WP_013883375.1">
    <property type="nucleotide sequence ID" value="NC_015671.1"/>
</dbReference>
<protein>
    <submittedName>
        <fullName evidence="1">Uncharacterized protein</fullName>
    </submittedName>
</protein>
<dbReference type="AlphaFoldDB" id="F8A301"/>
<dbReference type="EMBL" id="CP002665">
    <property type="protein sequence ID" value="AEI11856.1"/>
    <property type="molecule type" value="Genomic_DNA"/>
</dbReference>
<keyword evidence="2" id="KW-1185">Reference proteome</keyword>
<name>F8A301_CELGA</name>